<dbReference type="Proteomes" id="UP001292094">
    <property type="component" value="Unassembled WGS sequence"/>
</dbReference>
<evidence type="ECO:0000313" key="2">
    <source>
        <dbReference type="Proteomes" id="UP001292094"/>
    </source>
</evidence>
<protein>
    <submittedName>
        <fullName evidence="1">Uncharacterized protein</fullName>
    </submittedName>
</protein>
<name>A0AAE1PYI0_9EUCA</name>
<organism evidence="1 2">
    <name type="scientific">Petrolisthes manimaculis</name>
    <dbReference type="NCBI Taxonomy" id="1843537"/>
    <lineage>
        <taxon>Eukaryota</taxon>
        <taxon>Metazoa</taxon>
        <taxon>Ecdysozoa</taxon>
        <taxon>Arthropoda</taxon>
        <taxon>Crustacea</taxon>
        <taxon>Multicrustacea</taxon>
        <taxon>Malacostraca</taxon>
        <taxon>Eumalacostraca</taxon>
        <taxon>Eucarida</taxon>
        <taxon>Decapoda</taxon>
        <taxon>Pleocyemata</taxon>
        <taxon>Anomura</taxon>
        <taxon>Galatheoidea</taxon>
        <taxon>Porcellanidae</taxon>
        <taxon>Petrolisthes</taxon>
    </lineage>
</organism>
<comment type="caution">
    <text evidence="1">The sequence shown here is derived from an EMBL/GenBank/DDBJ whole genome shotgun (WGS) entry which is preliminary data.</text>
</comment>
<keyword evidence="2" id="KW-1185">Reference proteome</keyword>
<reference evidence="1" key="1">
    <citation type="submission" date="2023-11" db="EMBL/GenBank/DDBJ databases">
        <title>Genome assemblies of two species of porcelain crab, Petrolisthes cinctipes and Petrolisthes manimaculis (Anomura: Porcellanidae).</title>
        <authorList>
            <person name="Angst P."/>
        </authorList>
    </citation>
    <scope>NUCLEOTIDE SEQUENCE</scope>
    <source>
        <strain evidence="1">PB745_02</strain>
        <tissue evidence="1">Gill</tissue>
    </source>
</reference>
<accession>A0AAE1PYI0</accession>
<sequence>MKGVERVIEARDVWERRGQEQQQSVVKLFIVYRELVGNWLGNDGLSPRGRLQEMWNIATSALYSASLPTS</sequence>
<evidence type="ECO:0000313" key="1">
    <source>
        <dbReference type="EMBL" id="KAK4316090.1"/>
    </source>
</evidence>
<gene>
    <name evidence="1" type="ORF">Pmani_012734</name>
</gene>
<dbReference type="AlphaFoldDB" id="A0AAE1PYI0"/>
<proteinExistence type="predicted"/>
<dbReference type="EMBL" id="JAWZYT010001046">
    <property type="protein sequence ID" value="KAK4316090.1"/>
    <property type="molecule type" value="Genomic_DNA"/>
</dbReference>